<dbReference type="eggNOG" id="COG5649">
    <property type="taxonomic scope" value="Bacteria"/>
</dbReference>
<organism evidence="1 2">
    <name type="scientific">Xanthomarina gelatinilytica</name>
    <dbReference type="NCBI Taxonomy" id="1137281"/>
    <lineage>
        <taxon>Bacteria</taxon>
        <taxon>Pseudomonadati</taxon>
        <taxon>Bacteroidota</taxon>
        <taxon>Flavobacteriia</taxon>
        <taxon>Flavobacteriales</taxon>
        <taxon>Flavobacteriaceae</taxon>
        <taxon>Xanthomarina</taxon>
    </lineage>
</organism>
<dbReference type="InterPro" id="IPR014922">
    <property type="entry name" value="YdhG-like"/>
</dbReference>
<reference evidence="1 2" key="1">
    <citation type="submission" date="2012-12" db="EMBL/GenBank/DDBJ databases">
        <title>Genome assembly of Formosa sp. AK20.</title>
        <authorList>
            <person name="Kumar R."/>
            <person name="Khatri I."/>
            <person name="Vaidya B."/>
            <person name="Subramanian S."/>
            <person name="Pinnaka A."/>
        </authorList>
    </citation>
    <scope>NUCLEOTIDE SEQUENCE [LARGE SCALE GENOMIC DNA]</scope>
    <source>
        <strain evidence="1 2">AK20</strain>
    </source>
</reference>
<proteinExistence type="predicted"/>
<protein>
    <submittedName>
        <fullName evidence="1">Uncharacterized protein</fullName>
    </submittedName>
</protein>
<gene>
    <name evidence="1" type="ORF">D778_00236</name>
</gene>
<dbReference type="OrthoDB" id="670608at2"/>
<dbReference type="PATRIC" id="fig|1137281.3.peg.1670"/>
<comment type="caution">
    <text evidence="1">The sequence shown here is derived from an EMBL/GenBank/DDBJ whole genome shotgun (WGS) entry which is preliminary data.</text>
</comment>
<dbReference type="Gene3D" id="3.90.1150.200">
    <property type="match status" value="1"/>
</dbReference>
<dbReference type="GeneID" id="98641552"/>
<dbReference type="RefSeq" id="WP_007649613.1">
    <property type="nucleotide sequence ID" value="NZ_ANLA01000013.1"/>
</dbReference>
<dbReference type="AlphaFoldDB" id="M7MIG4"/>
<keyword evidence="2" id="KW-1185">Reference proteome</keyword>
<dbReference type="Pfam" id="PF08818">
    <property type="entry name" value="DUF1801"/>
    <property type="match status" value="1"/>
</dbReference>
<dbReference type="EMBL" id="ANLA01000013">
    <property type="protein sequence ID" value="EMQ94876.1"/>
    <property type="molecule type" value="Genomic_DNA"/>
</dbReference>
<dbReference type="SUPFAM" id="SSF159888">
    <property type="entry name" value="YdhG-like"/>
    <property type="match status" value="1"/>
</dbReference>
<evidence type="ECO:0000313" key="1">
    <source>
        <dbReference type="EMBL" id="EMQ94876.1"/>
    </source>
</evidence>
<dbReference type="STRING" id="1137281.D778_00236"/>
<dbReference type="Proteomes" id="UP000012024">
    <property type="component" value="Unassembled WGS sequence"/>
</dbReference>
<name>M7MIG4_9FLAO</name>
<sequence>MKPAEAYILKQKEPYRSIMMHLQAVIEHSLSDAELKYKWRLPCFYIGKKPICYINQSKDYVDVGFWHSAHFAKKFDSYLVSENRKIVKSLRYRTLEEVADDVLIAILKEVELHKEKSFWK</sequence>
<evidence type="ECO:0000313" key="2">
    <source>
        <dbReference type="Proteomes" id="UP000012024"/>
    </source>
</evidence>
<accession>M7MIG4</accession>